<dbReference type="GO" id="GO:0070824">
    <property type="term" value="C:SHREC complex"/>
    <property type="evidence" value="ECO:0007669"/>
    <property type="project" value="InterPro"/>
</dbReference>
<evidence type="ECO:0000259" key="3">
    <source>
        <dbReference type="Pfam" id="PF16761"/>
    </source>
</evidence>
<dbReference type="GO" id="GO:0033553">
    <property type="term" value="C:rDNA heterochromatin"/>
    <property type="evidence" value="ECO:0007669"/>
    <property type="project" value="TreeGrafter"/>
</dbReference>
<dbReference type="PANTHER" id="PTHR38046:SF1">
    <property type="entry name" value="CRYPTIC LOCI REGULATOR 2"/>
    <property type="match status" value="1"/>
</dbReference>
<dbReference type="OrthoDB" id="2421327at2759"/>
<accession>A0A3N2PY48</accession>
<evidence type="ECO:0000256" key="1">
    <source>
        <dbReference type="SAM" id="MobiDB-lite"/>
    </source>
</evidence>
<organism evidence="4 5">
    <name type="scientific">Sodiomyces alkalinus (strain CBS 110278 / VKM F-3762 / F11)</name>
    <name type="common">Alkaliphilic filamentous fungus</name>
    <dbReference type="NCBI Taxonomy" id="1314773"/>
    <lineage>
        <taxon>Eukaryota</taxon>
        <taxon>Fungi</taxon>
        <taxon>Dikarya</taxon>
        <taxon>Ascomycota</taxon>
        <taxon>Pezizomycotina</taxon>
        <taxon>Sordariomycetes</taxon>
        <taxon>Hypocreomycetidae</taxon>
        <taxon>Glomerellales</taxon>
        <taxon>Plectosphaerellaceae</taxon>
        <taxon>Sodiomyces</taxon>
    </lineage>
</organism>
<dbReference type="Proteomes" id="UP000272025">
    <property type="component" value="Unassembled WGS sequence"/>
</dbReference>
<name>A0A3N2PY48_SODAK</name>
<dbReference type="PANTHER" id="PTHR38046">
    <property type="entry name" value="CRYPTIC LOCI REGULATOR 2"/>
    <property type="match status" value="1"/>
</dbReference>
<feature type="compositionally biased region" description="Pro residues" evidence="1">
    <location>
        <begin position="227"/>
        <end position="240"/>
    </location>
</feature>
<dbReference type="Pfam" id="PF10383">
    <property type="entry name" value="Clr2"/>
    <property type="match status" value="1"/>
</dbReference>
<proteinExistence type="predicted"/>
<dbReference type="GO" id="GO:0030466">
    <property type="term" value="P:silent mating-type cassette heterochromatin formation"/>
    <property type="evidence" value="ECO:0007669"/>
    <property type="project" value="TreeGrafter"/>
</dbReference>
<dbReference type="GeneID" id="39576496"/>
<feature type="compositionally biased region" description="Low complexity" evidence="1">
    <location>
        <begin position="180"/>
        <end position="206"/>
    </location>
</feature>
<reference evidence="4 5" key="1">
    <citation type="journal article" date="2018" name="Mol. Ecol.">
        <title>The obligate alkalophilic soda-lake fungus Sodiomyces alkalinus has shifted to a protein diet.</title>
        <authorList>
            <person name="Grum-Grzhimaylo A.A."/>
            <person name="Falkoski D.L."/>
            <person name="van den Heuvel J."/>
            <person name="Valero-Jimenez C.A."/>
            <person name="Min B."/>
            <person name="Choi I.G."/>
            <person name="Lipzen A."/>
            <person name="Daum C.G."/>
            <person name="Aanen D.K."/>
            <person name="Tsang A."/>
            <person name="Henrissat B."/>
            <person name="Bilanenko E.N."/>
            <person name="de Vries R.P."/>
            <person name="van Kan J.A.L."/>
            <person name="Grigoriev I.V."/>
            <person name="Debets A.J.M."/>
        </authorList>
    </citation>
    <scope>NUCLEOTIDE SEQUENCE [LARGE SCALE GENOMIC DNA]</scope>
    <source>
        <strain evidence="4 5">F11</strain>
    </source>
</reference>
<evidence type="ECO:0000259" key="2">
    <source>
        <dbReference type="Pfam" id="PF10383"/>
    </source>
</evidence>
<feature type="compositionally biased region" description="Pro residues" evidence="1">
    <location>
        <begin position="134"/>
        <end position="147"/>
    </location>
</feature>
<dbReference type="EMBL" id="ML119054">
    <property type="protein sequence ID" value="ROT39453.1"/>
    <property type="molecule type" value="Genomic_DNA"/>
</dbReference>
<dbReference type="AlphaFoldDB" id="A0A3N2PY48"/>
<dbReference type="STRING" id="1314773.A0A3N2PY48"/>
<dbReference type="InterPro" id="IPR018839">
    <property type="entry name" value="Tscrpt-silencing_Clr2_C"/>
</dbReference>
<evidence type="ECO:0000313" key="4">
    <source>
        <dbReference type="EMBL" id="ROT39453.1"/>
    </source>
</evidence>
<gene>
    <name evidence="4" type="ORF">SODALDRAFT_276432</name>
</gene>
<feature type="domain" description="Cryptic loci regulator 2 N-terminal" evidence="3">
    <location>
        <begin position="39"/>
        <end position="93"/>
    </location>
</feature>
<feature type="compositionally biased region" description="Low complexity" evidence="1">
    <location>
        <begin position="148"/>
        <end position="164"/>
    </location>
</feature>
<dbReference type="Pfam" id="PF16761">
    <property type="entry name" value="Clr2_transil"/>
    <property type="match status" value="1"/>
</dbReference>
<dbReference type="RefSeq" id="XP_028467259.1">
    <property type="nucleotide sequence ID" value="XM_028608018.1"/>
</dbReference>
<dbReference type="GO" id="GO:0031934">
    <property type="term" value="C:mating-type region heterochromatin"/>
    <property type="evidence" value="ECO:0007669"/>
    <property type="project" value="TreeGrafter"/>
</dbReference>
<keyword evidence="5" id="KW-1185">Reference proteome</keyword>
<protein>
    <recommendedName>
        <fullName evidence="6">Cryptic loci regulator 2 N-terminal domain-containing protein</fullName>
    </recommendedName>
</protein>
<evidence type="ECO:0008006" key="6">
    <source>
        <dbReference type="Google" id="ProtNLM"/>
    </source>
</evidence>
<dbReference type="InterPro" id="IPR031915">
    <property type="entry name" value="Clr2_N"/>
</dbReference>
<sequence>MLRLAEDDPRFIEWRVKLGILLKQELSPNPQDGLPWYVQFPRGYWLYERSKHLWVSGYPVKSKLFKSPQEFGVHLLWLISGSNDPRDCCCVHCNLPKSGASGEELIVQDGPRLAAPAAPVSASAPAAPASSAPAPAPAAPPAAPPARPLTATTVTAPVAGASPATPTPPANIFKAPAPPSKNANATAQSAKPSPVSTPAPSASAMPPTAPYPRKAEPPVQASTASPAPRPMIPEPPPRPTPLEQTLVPFNQSTSPLFFRTGELVWFSVAPSWRIGLIARSNLAAKQYEILPISHGLFNQSQLQLKPETALRPFLAFTVPPVSLPDLSDKSFDKIPWDTLIGAVAAEPTKREPLLLDASKLAAIKISMSFSLFTRIGDSEGGRKTNYHGIFLGAERIEVGDALRVRVPHEQQNLMPRWALSQAQASGAFLGLREICTARDTPGYVFFKGDLYIPITGEHNPGGVENDPNSGGDPVIAPDEKLPRALREEAAFRTKFAPRERWRLALLRQNTVLREQDIQGRFYPSARLLPVLVHPNANQLQAELQKGVVRDSARQLNQRFDTFKDGYIGQKAGRVDAVGAAIPHGSAALFGFEPVVREEAPPLPPSAGAEPAGMITG</sequence>
<feature type="compositionally biased region" description="Low complexity" evidence="1">
    <location>
        <begin position="123"/>
        <end position="133"/>
    </location>
</feature>
<feature type="region of interest" description="Disordered" evidence="1">
    <location>
        <begin position="123"/>
        <end position="242"/>
    </location>
</feature>
<evidence type="ECO:0000313" key="5">
    <source>
        <dbReference type="Proteomes" id="UP000272025"/>
    </source>
</evidence>
<feature type="domain" description="Cryptic loci regulator 2 C-terminal" evidence="2">
    <location>
        <begin position="386"/>
        <end position="523"/>
    </location>
</feature>
<dbReference type="InterPro" id="IPR038986">
    <property type="entry name" value="Clr2"/>
</dbReference>